<dbReference type="SUPFAM" id="SSF48498">
    <property type="entry name" value="Tetracyclin repressor-like, C-terminal domain"/>
    <property type="match status" value="1"/>
</dbReference>
<comment type="caution">
    <text evidence="6">The sequence shown here is derived from an EMBL/GenBank/DDBJ whole genome shotgun (WGS) entry which is preliminary data.</text>
</comment>
<feature type="DNA-binding region" description="H-T-H motif" evidence="4">
    <location>
        <begin position="40"/>
        <end position="59"/>
    </location>
</feature>
<sequence length="196" mass="21413">MTDPGLPRARRPGGRSARVRADVHAAVEALQSEHPLGEITMARIAERSGVHLGTLYRRWGSLDGVLLDVVSERLTARSPVPDTGDYANDLREYARQAAEDLAGPEGVLLLRTLVSVQLDDGRSLPPALSRRFDDLQDMLDRAAHRGETVPTSEEVFELVIAPLCASLLFGTEPPDVHRLVERVDLVAAHEADTRGE</sequence>
<dbReference type="InterPro" id="IPR011075">
    <property type="entry name" value="TetR_C"/>
</dbReference>
<dbReference type="PANTHER" id="PTHR30055:SF148">
    <property type="entry name" value="TETR-FAMILY TRANSCRIPTIONAL REGULATOR"/>
    <property type="match status" value="1"/>
</dbReference>
<dbReference type="InterPro" id="IPR050109">
    <property type="entry name" value="HTH-type_TetR-like_transc_reg"/>
</dbReference>
<dbReference type="RefSeq" id="WP_254182432.1">
    <property type="nucleotide sequence ID" value="NZ_JANARS010000006.1"/>
</dbReference>
<feature type="domain" description="HTH tetR-type" evidence="5">
    <location>
        <begin position="17"/>
        <end position="77"/>
    </location>
</feature>
<dbReference type="EMBL" id="JANARS010000006">
    <property type="protein sequence ID" value="MCP3423238.1"/>
    <property type="molecule type" value="Genomic_DNA"/>
</dbReference>
<keyword evidence="7" id="KW-1185">Reference proteome</keyword>
<dbReference type="PROSITE" id="PS50977">
    <property type="entry name" value="HTH_TETR_2"/>
    <property type="match status" value="1"/>
</dbReference>
<dbReference type="Proteomes" id="UP001204524">
    <property type="component" value="Unassembled WGS sequence"/>
</dbReference>
<protein>
    <submittedName>
        <fullName evidence="6">TetR/AcrR family transcriptional regulator</fullName>
    </submittedName>
</protein>
<keyword evidence="3" id="KW-0804">Transcription</keyword>
<evidence type="ECO:0000313" key="6">
    <source>
        <dbReference type="EMBL" id="MCP3423238.1"/>
    </source>
</evidence>
<evidence type="ECO:0000256" key="2">
    <source>
        <dbReference type="ARBA" id="ARBA00023125"/>
    </source>
</evidence>
<keyword evidence="2 4" id="KW-0238">DNA-binding</keyword>
<dbReference type="Pfam" id="PF00440">
    <property type="entry name" value="TetR_N"/>
    <property type="match status" value="1"/>
</dbReference>
<evidence type="ECO:0000256" key="1">
    <source>
        <dbReference type="ARBA" id="ARBA00023015"/>
    </source>
</evidence>
<keyword evidence="1" id="KW-0805">Transcription regulation</keyword>
<dbReference type="Gene3D" id="1.10.10.60">
    <property type="entry name" value="Homeodomain-like"/>
    <property type="match status" value="1"/>
</dbReference>
<dbReference type="SUPFAM" id="SSF46689">
    <property type="entry name" value="Homeodomain-like"/>
    <property type="match status" value="1"/>
</dbReference>
<name>A0ABT1KZP4_9ACTN</name>
<dbReference type="Gene3D" id="1.10.357.10">
    <property type="entry name" value="Tetracycline Repressor, domain 2"/>
    <property type="match status" value="1"/>
</dbReference>
<dbReference type="InterPro" id="IPR036271">
    <property type="entry name" value="Tet_transcr_reg_TetR-rel_C_sf"/>
</dbReference>
<accession>A0ABT1KZP4</accession>
<dbReference type="Pfam" id="PF16859">
    <property type="entry name" value="TetR_C_11"/>
    <property type="match status" value="1"/>
</dbReference>
<dbReference type="PANTHER" id="PTHR30055">
    <property type="entry name" value="HTH-TYPE TRANSCRIPTIONAL REGULATOR RUTR"/>
    <property type="match status" value="1"/>
</dbReference>
<organism evidence="6 7">
    <name type="scientific">Nocardioides pinisoli</name>
    <dbReference type="NCBI Taxonomy" id="2950279"/>
    <lineage>
        <taxon>Bacteria</taxon>
        <taxon>Bacillati</taxon>
        <taxon>Actinomycetota</taxon>
        <taxon>Actinomycetes</taxon>
        <taxon>Propionibacteriales</taxon>
        <taxon>Nocardioidaceae</taxon>
        <taxon>Nocardioides</taxon>
    </lineage>
</organism>
<dbReference type="InterPro" id="IPR001647">
    <property type="entry name" value="HTH_TetR"/>
</dbReference>
<gene>
    <name evidence="6" type="ORF">NCI01_15655</name>
</gene>
<evidence type="ECO:0000259" key="5">
    <source>
        <dbReference type="PROSITE" id="PS50977"/>
    </source>
</evidence>
<proteinExistence type="predicted"/>
<reference evidence="6 7" key="1">
    <citation type="submission" date="2022-06" db="EMBL/GenBank/DDBJ databases">
        <authorList>
            <person name="So Y."/>
        </authorList>
    </citation>
    <scope>NUCLEOTIDE SEQUENCE [LARGE SCALE GENOMIC DNA]</scope>
    <source>
        <strain evidence="6 7">STR3</strain>
    </source>
</reference>
<evidence type="ECO:0000313" key="7">
    <source>
        <dbReference type="Proteomes" id="UP001204524"/>
    </source>
</evidence>
<dbReference type="InterPro" id="IPR009057">
    <property type="entry name" value="Homeodomain-like_sf"/>
</dbReference>
<evidence type="ECO:0000256" key="4">
    <source>
        <dbReference type="PROSITE-ProRule" id="PRU00335"/>
    </source>
</evidence>
<evidence type="ECO:0000256" key="3">
    <source>
        <dbReference type="ARBA" id="ARBA00023163"/>
    </source>
</evidence>